<evidence type="ECO:0000313" key="3">
    <source>
        <dbReference type="EMBL" id="MEH1546415.1"/>
    </source>
</evidence>
<proteinExistence type="predicted"/>
<name>A0AB35XGF5_9ACTN</name>
<dbReference type="PANTHER" id="PTHR41259:SF1">
    <property type="entry name" value="DOUBLE-STRAND BREAK REPAIR RAD50 ATPASE, PUTATIVE-RELATED"/>
    <property type="match status" value="1"/>
</dbReference>
<feature type="coiled-coil region" evidence="1">
    <location>
        <begin position="326"/>
        <end position="393"/>
    </location>
</feature>
<feature type="domain" description="Endonuclease GajA/Old nuclease/RecF-like AAA" evidence="2">
    <location>
        <begin position="1"/>
        <end position="337"/>
    </location>
</feature>
<dbReference type="AlphaFoldDB" id="A0AB35XGF5"/>
<dbReference type="Pfam" id="PF13175">
    <property type="entry name" value="AAA_15"/>
    <property type="match status" value="1"/>
</dbReference>
<gene>
    <name evidence="3" type="ORF">V7F78_05215</name>
</gene>
<dbReference type="PANTHER" id="PTHR41259">
    <property type="entry name" value="DOUBLE-STRAND BREAK REPAIR RAD50 ATPASE, PUTATIVE-RELATED"/>
    <property type="match status" value="1"/>
</dbReference>
<dbReference type="InterPro" id="IPR027417">
    <property type="entry name" value="P-loop_NTPase"/>
</dbReference>
<protein>
    <submittedName>
        <fullName evidence="3">AAA family ATPase</fullName>
    </submittedName>
</protein>
<dbReference type="InterPro" id="IPR041685">
    <property type="entry name" value="AAA_GajA/Old/RecF-like"/>
</dbReference>
<sequence length="869" mass="95364">MKLHRIHVENFKAIENRTLELPDAGIVVAAGPNEVGKTSMVEALDLVLGSKYKASSRAQEVRRAQRYGTSLPVVVEAEMTIGEHRFAHRKSFLKDKESSLRFISGPRAGQIVTGDEAVETMETLLAGADMTLWNALRLMQASGLSPLRLDSSKALTAALEQTGGQKPDEGSIGGLMDRVRAEYEVYYQPTTGKERKGAFQEREQLEAVSHDLDEATARLREVDEVVEALSRINEQISHDHDVVASKTTECQQTQEALDSLTELEAQVETTSRAAKEAGQRHTEAKSAHEARAKLVAGLTEARERHDQCTQVAAENAEKDQAVAAELAEAQEALDEAASKVAEAEAAEEEARRTLSAVRAGEEAAKAREHLDRITELKERISDGQRQLESEKVTSQLLSKLKKAVKADDLAKEAAALASTQLIIEHQSYGEPLRIDGTELDLPVGQTSQRSIDGELVMEMGDAWRLRISPTSEVMNLGRDADKAHQAVVSLLGELGVASLEQAEARMAERKVLQSKLASWQEQVEREQGEYTIQELEALADQGGEKSSLTAAEAQKLEDDAVAKANDARNVERQAQARLKAVDKRRSETHDKAFRANIDLDTAAETVTRLSEELTATREAVPDDDLTEALTTAKEEDRVARTEADRAAAALAERNPDQVRTEAQGSQLALSKATARLKEDTDRQLELKGQLLGLGRQERQADVDALTSKKHQLARRVAGLESRARSTKLLCDTLSRHLDQVRQSYVAPFTSEIDRIGRAVFGQDLHVEIDSTLTVMARQLKGARLEWDQLSSGAREQLGLVVRLAAARLIDPDDGVPVILDDALVYSDPVRVRHILTEVAQGARTSQIVVLTSAPERYDSVPGAQQVRFD</sequence>
<evidence type="ECO:0000259" key="2">
    <source>
        <dbReference type="Pfam" id="PF13175"/>
    </source>
</evidence>
<dbReference type="Gene3D" id="3.40.50.300">
    <property type="entry name" value="P-loop containing nucleotide triphosphate hydrolases"/>
    <property type="match status" value="2"/>
</dbReference>
<dbReference type="SUPFAM" id="SSF52540">
    <property type="entry name" value="P-loop containing nucleoside triphosphate hydrolases"/>
    <property type="match status" value="1"/>
</dbReference>
<dbReference type="EMBL" id="JBAKUA010000005">
    <property type="protein sequence ID" value="MEH1546415.1"/>
    <property type="molecule type" value="Genomic_DNA"/>
</dbReference>
<accession>A0AB35XGF5</accession>
<feature type="coiled-coil region" evidence="1">
    <location>
        <begin position="205"/>
        <end position="232"/>
    </location>
</feature>
<dbReference type="RefSeq" id="WP_334353258.1">
    <property type="nucleotide sequence ID" value="NZ_JBAKUA010000005.1"/>
</dbReference>
<comment type="caution">
    <text evidence="3">The sequence shown here is derived from an EMBL/GenBank/DDBJ whole genome shotgun (WGS) entry which is preliminary data.</text>
</comment>
<dbReference type="Proteomes" id="UP001309299">
    <property type="component" value="Unassembled WGS sequence"/>
</dbReference>
<reference evidence="3" key="1">
    <citation type="submission" date="2024-02" db="EMBL/GenBank/DDBJ databases">
        <title>Bacterial skin colonization with Propionibacterium avidum as a risk factor for Periprosthetic Joint Infections - a single-center prospective study.</title>
        <authorList>
            <person name="Achermann Y."/>
        </authorList>
    </citation>
    <scope>NUCLEOTIDE SEQUENCE</scope>
    <source>
        <strain evidence="3">PAVI-2017310195</strain>
    </source>
</reference>
<evidence type="ECO:0000313" key="4">
    <source>
        <dbReference type="Proteomes" id="UP001309299"/>
    </source>
</evidence>
<keyword evidence="1" id="KW-0175">Coiled coil</keyword>
<organism evidence="3 4">
    <name type="scientific">Cutibacterium avidum</name>
    <dbReference type="NCBI Taxonomy" id="33010"/>
    <lineage>
        <taxon>Bacteria</taxon>
        <taxon>Bacillati</taxon>
        <taxon>Actinomycetota</taxon>
        <taxon>Actinomycetes</taxon>
        <taxon>Propionibacteriales</taxon>
        <taxon>Propionibacteriaceae</taxon>
        <taxon>Cutibacterium</taxon>
    </lineage>
</organism>
<evidence type="ECO:0000256" key="1">
    <source>
        <dbReference type="SAM" id="Coils"/>
    </source>
</evidence>